<dbReference type="PANTHER" id="PTHR43398">
    <property type="entry name" value="DOLICHOL-PHOSPHATE MANNOSYLTRANSFERASE SUBUNIT 1"/>
    <property type="match status" value="1"/>
</dbReference>
<dbReference type="InterPro" id="IPR039528">
    <property type="entry name" value="DPM1-like"/>
</dbReference>
<sequence>MALRCMVVIPTYNEVDNVQTLLPRILQLSNFQVLVVDDNSPDGTARAVRQMAAQNPRIHLLERPGKLGLGSAYIAGFRYALEQGVDVIFEMDADFSHDPAALPSFVEAIDDADLVLGSRYLHGVTVVNWPLKRLILSYSANVYAGILTGLPVKDATGGFKAFRREVLEAIDLDRIRSDGYSFQVEMTFHCWRKGFVIKEIPIVFADRRVGISKMNRKIIFEATWMVWRLFLLRVFTRERRVGPVERSVGETGEEGSAEADPEWSAPRKVGRAGQDVRSGA</sequence>
<evidence type="ECO:0000313" key="6">
    <source>
        <dbReference type="EMBL" id="MCA9728822.1"/>
    </source>
</evidence>
<dbReference type="GO" id="GO:0009247">
    <property type="term" value="P:glycolipid biosynthetic process"/>
    <property type="evidence" value="ECO:0007669"/>
    <property type="project" value="TreeGrafter"/>
</dbReference>
<evidence type="ECO:0000256" key="4">
    <source>
        <dbReference type="SAM" id="MobiDB-lite"/>
    </source>
</evidence>
<dbReference type="AlphaFoldDB" id="A0A956M1G2"/>
<gene>
    <name evidence="6" type="ORF">KC729_14120</name>
</gene>
<dbReference type="PANTHER" id="PTHR43398:SF1">
    <property type="entry name" value="DOLICHOL-PHOSPHATE MANNOSYLTRANSFERASE SUBUNIT 1"/>
    <property type="match status" value="1"/>
</dbReference>
<dbReference type="Pfam" id="PF00535">
    <property type="entry name" value="Glycos_transf_2"/>
    <property type="match status" value="1"/>
</dbReference>
<reference evidence="6" key="2">
    <citation type="journal article" date="2021" name="Microbiome">
        <title>Successional dynamics and alternative stable states in a saline activated sludge microbial community over 9 years.</title>
        <authorList>
            <person name="Wang Y."/>
            <person name="Ye J."/>
            <person name="Ju F."/>
            <person name="Liu L."/>
            <person name="Boyd J.A."/>
            <person name="Deng Y."/>
            <person name="Parks D.H."/>
            <person name="Jiang X."/>
            <person name="Yin X."/>
            <person name="Woodcroft B.J."/>
            <person name="Tyson G.W."/>
            <person name="Hugenholtz P."/>
            <person name="Polz M.F."/>
            <person name="Zhang T."/>
        </authorList>
    </citation>
    <scope>NUCLEOTIDE SEQUENCE</scope>
    <source>
        <strain evidence="6">HKST-UBA01</strain>
    </source>
</reference>
<dbReference type="Gene3D" id="3.90.550.10">
    <property type="entry name" value="Spore Coat Polysaccharide Biosynthesis Protein SpsA, Chain A"/>
    <property type="match status" value="1"/>
</dbReference>
<protein>
    <submittedName>
        <fullName evidence="6">Polyprenol monophosphomannose synthase</fullName>
    </submittedName>
</protein>
<dbReference type="SUPFAM" id="SSF53448">
    <property type="entry name" value="Nucleotide-diphospho-sugar transferases"/>
    <property type="match status" value="1"/>
</dbReference>
<dbReference type="GO" id="GO:0016020">
    <property type="term" value="C:membrane"/>
    <property type="evidence" value="ECO:0007669"/>
    <property type="project" value="GOC"/>
</dbReference>
<keyword evidence="3" id="KW-0808">Transferase</keyword>
<name>A0A956M1G2_UNCEI</name>
<feature type="domain" description="Glycosyltransferase 2-like" evidence="5">
    <location>
        <begin position="7"/>
        <end position="170"/>
    </location>
</feature>
<organism evidence="6 7">
    <name type="scientific">Eiseniibacteriota bacterium</name>
    <dbReference type="NCBI Taxonomy" id="2212470"/>
    <lineage>
        <taxon>Bacteria</taxon>
        <taxon>Candidatus Eiseniibacteriota</taxon>
    </lineage>
</organism>
<reference evidence="6" key="1">
    <citation type="submission" date="2020-04" db="EMBL/GenBank/DDBJ databases">
        <authorList>
            <person name="Zhang T."/>
        </authorList>
    </citation>
    <scope>NUCLEOTIDE SEQUENCE</scope>
    <source>
        <strain evidence="6">HKST-UBA01</strain>
    </source>
</reference>
<dbReference type="InterPro" id="IPR001173">
    <property type="entry name" value="Glyco_trans_2-like"/>
</dbReference>
<feature type="compositionally biased region" description="Acidic residues" evidence="4">
    <location>
        <begin position="251"/>
        <end position="261"/>
    </location>
</feature>
<comment type="similarity">
    <text evidence="1">Belongs to the glycosyltransferase 2 family.</text>
</comment>
<evidence type="ECO:0000256" key="2">
    <source>
        <dbReference type="ARBA" id="ARBA00022676"/>
    </source>
</evidence>
<keyword evidence="2" id="KW-0328">Glycosyltransferase</keyword>
<comment type="caution">
    <text evidence="6">The sequence shown here is derived from an EMBL/GenBank/DDBJ whole genome shotgun (WGS) entry which is preliminary data.</text>
</comment>
<dbReference type="FunFam" id="3.90.550.10:FF:000122">
    <property type="entry name" value="Dolichol-phosphate mannosyltransferase subunit 1"/>
    <property type="match status" value="1"/>
</dbReference>
<evidence type="ECO:0000259" key="5">
    <source>
        <dbReference type="Pfam" id="PF00535"/>
    </source>
</evidence>
<evidence type="ECO:0000256" key="3">
    <source>
        <dbReference type="ARBA" id="ARBA00022679"/>
    </source>
</evidence>
<dbReference type="InterPro" id="IPR029044">
    <property type="entry name" value="Nucleotide-diphossugar_trans"/>
</dbReference>
<evidence type="ECO:0000313" key="7">
    <source>
        <dbReference type="Proteomes" id="UP000697710"/>
    </source>
</evidence>
<dbReference type="EMBL" id="JAGQHR010000486">
    <property type="protein sequence ID" value="MCA9728822.1"/>
    <property type="molecule type" value="Genomic_DNA"/>
</dbReference>
<accession>A0A956M1G2</accession>
<proteinExistence type="inferred from homology"/>
<dbReference type="CDD" id="cd06442">
    <property type="entry name" value="DPM1_like"/>
    <property type="match status" value="1"/>
</dbReference>
<evidence type="ECO:0000256" key="1">
    <source>
        <dbReference type="ARBA" id="ARBA00006739"/>
    </source>
</evidence>
<dbReference type="Proteomes" id="UP000697710">
    <property type="component" value="Unassembled WGS sequence"/>
</dbReference>
<dbReference type="GO" id="GO:0004582">
    <property type="term" value="F:dolichyl-phosphate beta-D-mannosyltransferase activity"/>
    <property type="evidence" value="ECO:0007669"/>
    <property type="project" value="InterPro"/>
</dbReference>
<feature type="region of interest" description="Disordered" evidence="4">
    <location>
        <begin position="244"/>
        <end position="280"/>
    </location>
</feature>